<proteinExistence type="predicted"/>
<evidence type="ECO:0000313" key="2">
    <source>
        <dbReference type="EMBL" id="MBA8827793.1"/>
    </source>
</evidence>
<keyword evidence="1" id="KW-1133">Transmembrane helix</keyword>
<name>A0A839E3D0_9PSEU</name>
<dbReference type="EMBL" id="JACGWZ010000010">
    <property type="protein sequence ID" value="MBA8827793.1"/>
    <property type="molecule type" value="Genomic_DNA"/>
</dbReference>
<evidence type="ECO:0000256" key="1">
    <source>
        <dbReference type="SAM" id="Phobius"/>
    </source>
</evidence>
<accession>A0A839E3D0</accession>
<comment type="caution">
    <text evidence="2">The sequence shown here is derived from an EMBL/GenBank/DDBJ whole genome shotgun (WGS) entry which is preliminary data.</text>
</comment>
<feature type="transmembrane region" description="Helical" evidence="1">
    <location>
        <begin position="41"/>
        <end position="61"/>
    </location>
</feature>
<dbReference type="AlphaFoldDB" id="A0A839E3D0"/>
<keyword evidence="3" id="KW-1185">Reference proteome</keyword>
<feature type="transmembrane region" description="Helical" evidence="1">
    <location>
        <begin position="73"/>
        <end position="97"/>
    </location>
</feature>
<sequence>MLVHTATEVLAQQAPVIPNPSPGVPRELQDFGNTVVAALKWLLLVSGVGGLLACSIMIAIGRRNRNQLAQQGIFDAGFVLIGLALGSMAATLVGIFAI</sequence>
<reference evidence="2 3" key="1">
    <citation type="submission" date="2020-07" db="EMBL/GenBank/DDBJ databases">
        <title>Sequencing the genomes of 1000 actinobacteria strains.</title>
        <authorList>
            <person name="Klenk H.-P."/>
        </authorList>
    </citation>
    <scope>NUCLEOTIDE SEQUENCE [LARGE SCALE GENOMIC DNA]</scope>
    <source>
        <strain evidence="2 3">DSM 45975</strain>
    </source>
</reference>
<evidence type="ECO:0000313" key="3">
    <source>
        <dbReference type="Proteomes" id="UP000569329"/>
    </source>
</evidence>
<dbReference type="Proteomes" id="UP000569329">
    <property type="component" value="Unassembled WGS sequence"/>
</dbReference>
<keyword evidence="1" id="KW-0812">Transmembrane</keyword>
<gene>
    <name evidence="2" type="ORF">FHX42_005200</name>
</gene>
<organism evidence="2 3">
    <name type="scientific">Halosaccharopolyspora lacisalsi</name>
    <dbReference type="NCBI Taxonomy" id="1000566"/>
    <lineage>
        <taxon>Bacteria</taxon>
        <taxon>Bacillati</taxon>
        <taxon>Actinomycetota</taxon>
        <taxon>Actinomycetes</taxon>
        <taxon>Pseudonocardiales</taxon>
        <taxon>Pseudonocardiaceae</taxon>
        <taxon>Halosaccharopolyspora</taxon>
    </lineage>
</organism>
<protein>
    <submittedName>
        <fullName evidence="2">Uncharacterized protein</fullName>
    </submittedName>
</protein>
<keyword evidence="1" id="KW-0472">Membrane</keyword>